<comment type="catalytic activity">
    <reaction evidence="8">
        <text>A + NADH + H(+) = AH2 + NAD(+)</text>
        <dbReference type="Rhea" id="RHEA:11356"/>
        <dbReference type="ChEBI" id="CHEBI:13193"/>
        <dbReference type="ChEBI" id="CHEBI:15378"/>
        <dbReference type="ChEBI" id="CHEBI:17499"/>
        <dbReference type="ChEBI" id="CHEBI:57540"/>
        <dbReference type="ChEBI" id="CHEBI:57945"/>
    </reaction>
</comment>
<dbReference type="PANTHER" id="PTHR43557:SF4">
    <property type="entry name" value="APOPTOSIS-INDUCING FACTOR 1, MITOCHONDRIAL"/>
    <property type="match status" value="1"/>
</dbReference>
<keyword evidence="6" id="KW-0560">Oxidoreductase</keyword>
<evidence type="ECO:0000313" key="11">
    <source>
        <dbReference type="EMBL" id="QJD28592.1"/>
    </source>
</evidence>
<keyword evidence="3" id="KW-0053">Apoptosis</keyword>
<dbReference type="GO" id="GO:0012501">
    <property type="term" value="P:programmed cell death"/>
    <property type="evidence" value="ECO:0007669"/>
    <property type="project" value="TreeGrafter"/>
</dbReference>
<dbReference type="Proteomes" id="UP000503004">
    <property type="component" value="Chromosome"/>
</dbReference>
<evidence type="ECO:0000256" key="1">
    <source>
        <dbReference type="ARBA" id="ARBA00001974"/>
    </source>
</evidence>
<dbReference type="InterPro" id="IPR050446">
    <property type="entry name" value="FAD-oxidoreductase/Apoptosis"/>
</dbReference>
<dbReference type="SMART" id="SM01353">
    <property type="entry name" value="AIF_C"/>
    <property type="match status" value="1"/>
</dbReference>
<keyword evidence="7" id="KW-0520">NAD</keyword>
<keyword evidence="4" id="KW-0274">FAD</keyword>
<dbReference type="Gene3D" id="3.30.390.30">
    <property type="match status" value="1"/>
</dbReference>
<dbReference type="GO" id="GO:0046983">
    <property type="term" value="F:protein dimerization activity"/>
    <property type="evidence" value="ECO:0007669"/>
    <property type="project" value="InterPro"/>
</dbReference>
<dbReference type="GO" id="GO:0033108">
    <property type="term" value="P:mitochondrial respiratory chain complex assembly"/>
    <property type="evidence" value="ECO:0007669"/>
    <property type="project" value="TreeGrafter"/>
</dbReference>
<dbReference type="SUPFAM" id="SSF51905">
    <property type="entry name" value="FAD/NAD(P)-binding domain"/>
    <property type="match status" value="2"/>
</dbReference>
<organism evidence="11 12">
    <name type="scientific">Methylococcus geothermalis</name>
    <dbReference type="NCBI Taxonomy" id="2681310"/>
    <lineage>
        <taxon>Bacteria</taxon>
        <taxon>Pseudomonadati</taxon>
        <taxon>Pseudomonadota</taxon>
        <taxon>Gammaproteobacteria</taxon>
        <taxon>Methylococcales</taxon>
        <taxon>Methylococcaceae</taxon>
        <taxon>Methylococcus</taxon>
    </lineage>
</organism>
<protein>
    <submittedName>
        <fullName evidence="11">NAD(P)/FAD-dependent oxidoreductase</fullName>
    </submittedName>
</protein>
<dbReference type="InterPro" id="IPR016156">
    <property type="entry name" value="FAD/NAD-linked_Rdtase_dimer_sf"/>
</dbReference>
<proteinExistence type="predicted"/>
<evidence type="ECO:0000259" key="10">
    <source>
        <dbReference type="Pfam" id="PF14721"/>
    </source>
</evidence>
<dbReference type="GO" id="GO:0071949">
    <property type="term" value="F:FAD binding"/>
    <property type="evidence" value="ECO:0007669"/>
    <property type="project" value="TreeGrafter"/>
</dbReference>
<evidence type="ECO:0000256" key="6">
    <source>
        <dbReference type="ARBA" id="ARBA00023002"/>
    </source>
</evidence>
<dbReference type="InterPro" id="IPR036188">
    <property type="entry name" value="FAD/NAD-bd_sf"/>
</dbReference>
<sequence length="395" mass="43170">MHTHKYLIVGGGMTADAAIRGIREVDPQGSIGLIGAEPHLPYKRPLLSKGLWLGKSFDQLWYGTETCGISAFLGRTATGLDLAGKCVTDDEGTLYRFEKLLLATGGRPRRFPFGGDDILYFRTVDDYLRLRALTDRRRKFAVIGGGFIGSEIAAALASIGKEVVMIFPEECIGARVFPGDLCRFLNGYYGDQGVELLSGRTVTGVAREGEKCRLALGETGSPGEQAIVVDGVVAGIGIEPETRLAELAGLPVDRGIVVNEILQAGHPDVYAAGDVASFHNPALDRWMHVEHEDNARTMGRLAGRNMAGEANPYRHLPYFYSDLFELGYEAVGELDSRLETIEDWSEPYRKGVVYYLAQGRVRGVLLWNVWDRVDAARALIEEPGPLGPEDLAGRL</sequence>
<feature type="domain" description="Mitochondrial apoptosis-inducing factor C-terminal" evidence="10">
    <location>
        <begin position="345"/>
        <end position="382"/>
    </location>
</feature>
<dbReference type="Pfam" id="PF07992">
    <property type="entry name" value="Pyr_redox_2"/>
    <property type="match status" value="1"/>
</dbReference>
<gene>
    <name evidence="11" type="ORF">GNH96_00485</name>
</gene>
<evidence type="ECO:0000256" key="5">
    <source>
        <dbReference type="ARBA" id="ARBA00022946"/>
    </source>
</evidence>
<dbReference type="GO" id="GO:0005737">
    <property type="term" value="C:cytoplasm"/>
    <property type="evidence" value="ECO:0007669"/>
    <property type="project" value="TreeGrafter"/>
</dbReference>
<evidence type="ECO:0000259" key="9">
    <source>
        <dbReference type="Pfam" id="PF07992"/>
    </source>
</evidence>
<evidence type="ECO:0000256" key="3">
    <source>
        <dbReference type="ARBA" id="ARBA00022703"/>
    </source>
</evidence>
<evidence type="ECO:0000256" key="8">
    <source>
        <dbReference type="ARBA" id="ARBA00047786"/>
    </source>
</evidence>
<evidence type="ECO:0000256" key="2">
    <source>
        <dbReference type="ARBA" id="ARBA00022630"/>
    </source>
</evidence>
<dbReference type="GO" id="GO:0016174">
    <property type="term" value="F:NAD(P)H oxidase H2O2-forming activity"/>
    <property type="evidence" value="ECO:0007669"/>
    <property type="project" value="TreeGrafter"/>
</dbReference>
<dbReference type="Pfam" id="PF14721">
    <property type="entry name" value="AIF_C"/>
    <property type="match status" value="2"/>
</dbReference>
<evidence type="ECO:0000256" key="7">
    <source>
        <dbReference type="ARBA" id="ARBA00023027"/>
    </source>
</evidence>
<feature type="domain" description="Mitochondrial apoptosis-inducing factor C-terminal" evidence="10">
    <location>
        <begin position="302"/>
        <end position="344"/>
    </location>
</feature>
<dbReference type="InterPro" id="IPR023753">
    <property type="entry name" value="FAD/NAD-binding_dom"/>
</dbReference>
<dbReference type="EMBL" id="CP046565">
    <property type="protein sequence ID" value="QJD28592.1"/>
    <property type="molecule type" value="Genomic_DNA"/>
</dbReference>
<feature type="domain" description="FAD/NAD(P)-binding" evidence="9">
    <location>
        <begin position="5"/>
        <end position="288"/>
    </location>
</feature>
<comment type="cofactor">
    <cofactor evidence="1">
        <name>FAD</name>
        <dbReference type="ChEBI" id="CHEBI:57692"/>
    </cofactor>
</comment>
<evidence type="ECO:0000256" key="4">
    <source>
        <dbReference type="ARBA" id="ARBA00022827"/>
    </source>
</evidence>
<dbReference type="PRINTS" id="PR00368">
    <property type="entry name" value="FADPNR"/>
</dbReference>
<dbReference type="PRINTS" id="PR00469">
    <property type="entry name" value="PNDRDTASEII"/>
</dbReference>
<dbReference type="AlphaFoldDB" id="A0A858Q427"/>
<keyword evidence="5" id="KW-0809">Transit peptide</keyword>
<dbReference type="PANTHER" id="PTHR43557">
    <property type="entry name" value="APOPTOSIS-INDUCING FACTOR 1"/>
    <property type="match status" value="1"/>
</dbReference>
<dbReference type="InterPro" id="IPR029324">
    <property type="entry name" value="AIF_C"/>
</dbReference>
<dbReference type="SUPFAM" id="SSF55424">
    <property type="entry name" value="FAD/NAD-linked reductases, dimerisation (C-terminal) domain"/>
    <property type="match status" value="1"/>
</dbReference>
<accession>A0A858Q427</accession>
<dbReference type="KEGG" id="metu:GNH96_00485"/>
<keyword evidence="2" id="KW-0285">Flavoprotein</keyword>
<name>A0A858Q427_9GAMM</name>
<dbReference type="RefSeq" id="WP_169601291.1">
    <property type="nucleotide sequence ID" value="NZ_CP046565.1"/>
</dbReference>
<reference evidence="12" key="1">
    <citation type="submission" date="2019-12" db="EMBL/GenBank/DDBJ databases">
        <authorList>
            <person name="Awala S.I."/>
            <person name="Rhee S.K."/>
        </authorList>
    </citation>
    <scope>NUCLEOTIDE SEQUENCE [LARGE SCALE GENOMIC DNA]</scope>
    <source>
        <strain evidence="12">IM1</strain>
    </source>
</reference>
<evidence type="ECO:0000313" key="12">
    <source>
        <dbReference type="Proteomes" id="UP000503004"/>
    </source>
</evidence>
<keyword evidence="12" id="KW-1185">Reference proteome</keyword>
<dbReference type="Gene3D" id="3.50.50.60">
    <property type="entry name" value="FAD/NAD(P)-binding domain"/>
    <property type="match status" value="2"/>
</dbReference>